<evidence type="ECO:0000256" key="1">
    <source>
        <dbReference type="SAM" id="MobiDB-lite"/>
    </source>
</evidence>
<feature type="compositionally biased region" description="Pro residues" evidence="1">
    <location>
        <begin position="192"/>
        <end position="202"/>
    </location>
</feature>
<proteinExistence type="predicted"/>
<evidence type="ECO:0000256" key="2">
    <source>
        <dbReference type="SAM" id="Phobius"/>
    </source>
</evidence>
<dbReference type="AlphaFoldDB" id="A0A1X6MZY3"/>
<protein>
    <submittedName>
        <fullName evidence="3">Uncharacterized protein</fullName>
    </submittedName>
</protein>
<gene>
    <name evidence="3" type="ORF">POSPLADRAFT_1074664</name>
</gene>
<name>A0A1X6MZY3_9APHY</name>
<feature type="compositionally biased region" description="Polar residues" evidence="1">
    <location>
        <begin position="378"/>
        <end position="402"/>
    </location>
</feature>
<feature type="compositionally biased region" description="Low complexity" evidence="1">
    <location>
        <begin position="214"/>
        <end position="230"/>
    </location>
</feature>
<feature type="transmembrane region" description="Helical" evidence="2">
    <location>
        <begin position="138"/>
        <end position="160"/>
    </location>
</feature>
<keyword evidence="2" id="KW-0472">Membrane</keyword>
<dbReference type="OrthoDB" id="2804368at2759"/>
<sequence length="402" mass="42699">MACTSLSTGTHNATVNADVSVHVRCPAEDAHSSLEVSGGCACPAGILRPGSSSHSNVGVQQSQFTLHLSSPETAFPCCAIPMTTPTPTLMARAPVVMQSTVFINSTASSSEVPSVIRTTMYTSASSTPVSLHSALGPLLGGLLGGFFGLMIIVTMLWCLWHRRHDIFRRTDSLENAPEIDHKHSEQWGRRPSAPPSPTPTPQPYQYGLIGRPQSTTSGSSGPHSRSHSPSVLTMYSPPPSASMHFTPVPGSSTAISPGPSLASSSRASTPGLYPLGLQQYRYELQQQQTQQYQQQARVSWPRYGGSEDGNDGRRSPVLRPRSERRPSRLSLTLANWNPATDGDLEAMREGENGERDGLGENASADASARDTSEADETLGSSQQTLDAGTRETSGLGSSAPTT</sequence>
<dbReference type="Proteomes" id="UP000194127">
    <property type="component" value="Unassembled WGS sequence"/>
</dbReference>
<feature type="compositionally biased region" description="Basic and acidic residues" evidence="1">
    <location>
        <begin position="310"/>
        <end position="326"/>
    </location>
</feature>
<organism evidence="3 4">
    <name type="scientific">Postia placenta MAD-698-R-SB12</name>
    <dbReference type="NCBI Taxonomy" id="670580"/>
    <lineage>
        <taxon>Eukaryota</taxon>
        <taxon>Fungi</taxon>
        <taxon>Dikarya</taxon>
        <taxon>Basidiomycota</taxon>
        <taxon>Agaricomycotina</taxon>
        <taxon>Agaricomycetes</taxon>
        <taxon>Polyporales</taxon>
        <taxon>Adustoporiaceae</taxon>
        <taxon>Rhodonia</taxon>
    </lineage>
</organism>
<feature type="region of interest" description="Disordered" evidence="1">
    <location>
        <begin position="177"/>
        <end position="269"/>
    </location>
</feature>
<dbReference type="GeneID" id="36327680"/>
<dbReference type="EMBL" id="KZ110598">
    <property type="protein sequence ID" value="OSX61802.1"/>
    <property type="molecule type" value="Genomic_DNA"/>
</dbReference>
<reference evidence="3 4" key="1">
    <citation type="submission" date="2017-04" db="EMBL/GenBank/DDBJ databases">
        <title>Genome Sequence of the Model Brown-Rot Fungus Postia placenta SB12.</title>
        <authorList>
            <consortium name="DOE Joint Genome Institute"/>
            <person name="Gaskell J."/>
            <person name="Kersten P."/>
            <person name="Larrondo L.F."/>
            <person name="Canessa P."/>
            <person name="Martinez D."/>
            <person name="Hibbett D."/>
            <person name="Schmoll M."/>
            <person name="Kubicek C.P."/>
            <person name="Martinez A.T."/>
            <person name="Yadav J."/>
            <person name="Master E."/>
            <person name="Magnuson J.K."/>
            <person name="James T."/>
            <person name="Yaver D."/>
            <person name="Berka R."/>
            <person name="Labutti K."/>
            <person name="Lipzen A."/>
            <person name="Aerts A."/>
            <person name="Barry K."/>
            <person name="Henrissat B."/>
            <person name="Blanchette R."/>
            <person name="Grigoriev I."/>
            <person name="Cullen D."/>
        </authorList>
    </citation>
    <scope>NUCLEOTIDE SEQUENCE [LARGE SCALE GENOMIC DNA]</scope>
    <source>
        <strain evidence="3 4">MAD-698-R-SB12</strain>
    </source>
</reference>
<accession>A0A1X6MZY3</accession>
<feature type="compositionally biased region" description="Polar residues" evidence="1">
    <location>
        <begin position="249"/>
        <end position="268"/>
    </location>
</feature>
<dbReference type="RefSeq" id="XP_024338596.1">
    <property type="nucleotide sequence ID" value="XM_024482731.1"/>
</dbReference>
<keyword evidence="2" id="KW-1133">Transmembrane helix</keyword>
<feature type="region of interest" description="Disordered" evidence="1">
    <location>
        <begin position="293"/>
        <end position="402"/>
    </location>
</feature>
<keyword evidence="4" id="KW-1185">Reference proteome</keyword>
<evidence type="ECO:0000313" key="3">
    <source>
        <dbReference type="EMBL" id="OSX61802.1"/>
    </source>
</evidence>
<evidence type="ECO:0000313" key="4">
    <source>
        <dbReference type="Proteomes" id="UP000194127"/>
    </source>
</evidence>
<feature type="compositionally biased region" description="Basic and acidic residues" evidence="1">
    <location>
        <begin position="345"/>
        <end position="358"/>
    </location>
</feature>
<keyword evidence="2" id="KW-0812">Transmembrane</keyword>
<feature type="compositionally biased region" description="Basic and acidic residues" evidence="1">
    <location>
        <begin position="177"/>
        <end position="188"/>
    </location>
</feature>